<dbReference type="Proteomes" id="UP000198846">
    <property type="component" value="Unassembled WGS sequence"/>
</dbReference>
<name>A0A1H3WFB5_BIZPA</name>
<evidence type="ECO:0000256" key="3">
    <source>
        <dbReference type="ARBA" id="ARBA00022806"/>
    </source>
</evidence>
<keyword evidence="3 5" id="KW-0347">Helicase</keyword>
<dbReference type="GO" id="GO:0043138">
    <property type="term" value="F:3'-5' DNA helicase activity"/>
    <property type="evidence" value="ECO:0007669"/>
    <property type="project" value="TreeGrafter"/>
</dbReference>
<evidence type="ECO:0000256" key="1">
    <source>
        <dbReference type="ARBA" id="ARBA00022741"/>
    </source>
</evidence>
<evidence type="ECO:0000313" key="8">
    <source>
        <dbReference type="Proteomes" id="UP000198846"/>
    </source>
</evidence>
<dbReference type="GO" id="GO:0003677">
    <property type="term" value="F:DNA binding"/>
    <property type="evidence" value="ECO:0007669"/>
    <property type="project" value="InterPro"/>
</dbReference>
<dbReference type="GO" id="GO:0016787">
    <property type="term" value="F:hydrolase activity"/>
    <property type="evidence" value="ECO:0007669"/>
    <property type="project" value="UniProtKB-UniRule"/>
</dbReference>
<dbReference type="OrthoDB" id="9809039at2"/>
<reference evidence="7 8" key="1">
    <citation type="submission" date="2016-10" db="EMBL/GenBank/DDBJ databases">
        <authorList>
            <person name="de Groot N.N."/>
        </authorList>
    </citation>
    <scope>NUCLEOTIDE SEQUENCE [LARGE SCALE GENOMIC DNA]</scope>
    <source>
        <strain evidence="7 8">DSM 23842</strain>
    </source>
</reference>
<dbReference type="SUPFAM" id="SSF143011">
    <property type="entry name" value="RelE-like"/>
    <property type="match status" value="1"/>
</dbReference>
<sequence length="692" mass="80024">MNHAIKLFIHDSFFDAFSALPRKIQKKTREFMKKFKEDPKSSAINYEKISTFRDQSLRTVRIDQKYRAIIQAPEEGNGYHLLWVDNHDEAMDWAQNKVFEWNSSTQSFQMYDKPATEDRKVVANDKVQSSPVLFKTYTDSELTQIGVPSDLLELVRSIERVEHLESYASNIPTDVYEYLYYLSEGISIEDILEEIEAGKVQDSEELSPNAQKSVYVLTEDSDLENILSGDFEKWKLFLHPSQRSIAYGEFKGPLKVTGSAGTGKTVCALHRAKHLSQKLETFDKPILFTTYTKSLTQYLSSVTEKFNIPESEIEISNIDKLIFDISKNSKVIESSSGMINSSQELEIWKEIIEYNPSTFDERFLQEEYNDVILSNSVDTLSEYYKTSRIGRSVRIGRQDKTQIWELCEEFKKAKEANFTKFELCNLLIAHYRDKEDKPFSYIICDEIQDFSNLELTLLRLLVTEKANDLFLVGDPFQNIYGRRINFSKSGIHIRGRRSRKLKVNYRTTEEIKKKAVSVLFDEVYDDFDGEAETNAGYVSLMHGADPLYQTFSNPEEEDSYIIGEIQKLLINDNVSPSDICIAGRTNKLVDDTKTLLNEFQQKYTDIKASKRPSEAVVVSTFHNLKGHEFKHLLVRGFSKDLVPFKHPDFDTYSDIQKRAYLKQEKSLYYVVFSRAIQTLIITGIGEKSDWIK</sequence>
<keyword evidence="2 5" id="KW-0378">Hydrolase</keyword>
<protein>
    <submittedName>
        <fullName evidence="7">UvrD-like helicase C-terminal domain-containing protein</fullName>
    </submittedName>
</protein>
<feature type="binding site" evidence="5">
    <location>
        <begin position="258"/>
        <end position="265"/>
    </location>
    <ligand>
        <name>ATP</name>
        <dbReference type="ChEBI" id="CHEBI:30616"/>
    </ligand>
</feature>
<evidence type="ECO:0000259" key="6">
    <source>
        <dbReference type="PROSITE" id="PS51198"/>
    </source>
</evidence>
<dbReference type="GO" id="GO:0005524">
    <property type="term" value="F:ATP binding"/>
    <property type="evidence" value="ECO:0007669"/>
    <property type="project" value="UniProtKB-UniRule"/>
</dbReference>
<organism evidence="7 8">
    <name type="scientific">Bizionia paragorgiae</name>
    <dbReference type="NCBI Taxonomy" id="283786"/>
    <lineage>
        <taxon>Bacteria</taxon>
        <taxon>Pseudomonadati</taxon>
        <taxon>Bacteroidota</taxon>
        <taxon>Flavobacteriia</taxon>
        <taxon>Flavobacteriales</taxon>
        <taxon>Flavobacteriaceae</taxon>
        <taxon>Bizionia</taxon>
    </lineage>
</organism>
<keyword evidence="1 5" id="KW-0547">Nucleotide-binding</keyword>
<dbReference type="Pfam" id="PF00580">
    <property type="entry name" value="UvrD-helicase"/>
    <property type="match status" value="1"/>
</dbReference>
<dbReference type="PROSITE" id="PS51198">
    <property type="entry name" value="UVRD_HELICASE_ATP_BIND"/>
    <property type="match status" value="1"/>
</dbReference>
<evidence type="ECO:0000256" key="4">
    <source>
        <dbReference type="ARBA" id="ARBA00022840"/>
    </source>
</evidence>
<dbReference type="RefSeq" id="WP_092132119.1">
    <property type="nucleotide sequence ID" value="NZ_FNQK01000003.1"/>
</dbReference>
<dbReference type="InterPro" id="IPR000212">
    <property type="entry name" value="DNA_helicase_UvrD/REP"/>
</dbReference>
<dbReference type="STRING" id="283786.SAMN04487990_10365"/>
<dbReference type="GO" id="GO:0005829">
    <property type="term" value="C:cytosol"/>
    <property type="evidence" value="ECO:0007669"/>
    <property type="project" value="TreeGrafter"/>
</dbReference>
<feature type="domain" description="UvrD-like helicase ATP-binding" evidence="6">
    <location>
        <begin position="237"/>
        <end position="508"/>
    </location>
</feature>
<dbReference type="Gene3D" id="3.40.50.300">
    <property type="entry name" value="P-loop containing nucleotide triphosphate hydrolases"/>
    <property type="match status" value="2"/>
</dbReference>
<dbReference type="InterPro" id="IPR027417">
    <property type="entry name" value="P-loop_NTPase"/>
</dbReference>
<evidence type="ECO:0000313" key="7">
    <source>
        <dbReference type="EMBL" id="SDZ85826.1"/>
    </source>
</evidence>
<proteinExistence type="predicted"/>
<dbReference type="PANTHER" id="PTHR11070">
    <property type="entry name" value="UVRD / RECB / PCRA DNA HELICASE FAMILY MEMBER"/>
    <property type="match status" value="1"/>
</dbReference>
<keyword evidence="8" id="KW-1185">Reference proteome</keyword>
<keyword evidence="4 5" id="KW-0067">ATP-binding</keyword>
<evidence type="ECO:0000256" key="5">
    <source>
        <dbReference type="PROSITE-ProRule" id="PRU00560"/>
    </source>
</evidence>
<dbReference type="PANTHER" id="PTHR11070:SF45">
    <property type="entry name" value="DNA 3'-5' HELICASE"/>
    <property type="match status" value="1"/>
</dbReference>
<dbReference type="InterPro" id="IPR014016">
    <property type="entry name" value="UvrD-like_ATP-bd"/>
</dbReference>
<gene>
    <name evidence="7" type="ORF">SAMN04487990_10365</name>
</gene>
<dbReference type="AlphaFoldDB" id="A0A1H3WFB5"/>
<dbReference type="EMBL" id="FNQK01000003">
    <property type="protein sequence ID" value="SDZ85826.1"/>
    <property type="molecule type" value="Genomic_DNA"/>
</dbReference>
<evidence type="ECO:0000256" key="2">
    <source>
        <dbReference type="ARBA" id="ARBA00022801"/>
    </source>
</evidence>
<dbReference type="GO" id="GO:0000725">
    <property type="term" value="P:recombinational repair"/>
    <property type="evidence" value="ECO:0007669"/>
    <property type="project" value="TreeGrafter"/>
</dbReference>
<dbReference type="SUPFAM" id="SSF52540">
    <property type="entry name" value="P-loop containing nucleoside triphosphate hydrolases"/>
    <property type="match status" value="1"/>
</dbReference>
<accession>A0A1H3WFB5</accession>
<dbReference type="InterPro" id="IPR035093">
    <property type="entry name" value="RelE/ParE_toxin_dom_sf"/>
</dbReference>